<keyword evidence="3" id="KW-1185">Reference proteome</keyword>
<feature type="domain" description="Terminase large subunit-like ATPase" evidence="1">
    <location>
        <begin position="145"/>
        <end position="271"/>
    </location>
</feature>
<organism evidence="2 3">
    <name type="scientific">Gordonia phage Buggaboo</name>
    <dbReference type="NCBI Taxonomy" id="2315529"/>
    <lineage>
        <taxon>Viruses</taxon>
        <taxon>Duplodnaviria</taxon>
        <taxon>Heunggongvirae</taxon>
        <taxon>Uroviricota</taxon>
        <taxon>Caudoviricetes</taxon>
        <taxon>Zierdtviridae</taxon>
        <taxon>Emilbogenvirinae</taxon>
        <taxon>Kablunavirus</taxon>
        <taxon>Kablunavirus buggaboo</taxon>
    </lineage>
</organism>
<dbReference type="Pfam" id="PF03354">
    <property type="entry name" value="TerL_ATPase"/>
    <property type="match status" value="1"/>
</dbReference>
<evidence type="ECO:0000259" key="1">
    <source>
        <dbReference type="Pfam" id="PF03354"/>
    </source>
</evidence>
<dbReference type="GeneID" id="65116495"/>
<evidence type="ECO:0000313" key="2">
    <source>
        <dbReference type="EMBL" id="AYD83217.1"/>
    </source>
</evidence>
<evidence type="ECO:0000313" key="3">
    <source>
        <dbReference type="Proteomes" id="UP000279879"/>
    </source>
</evidence>
<protein>
    <submittedName>
        <fullName evidence="2">Terminase</fullName>
    </submittedName>
</protein>
<dbReference type="KEGG" id="vg:65116495"/>
<dbReference type="Proteomes" id="UP000279879">
    <property type="component" value="Segment"/>
</dbReference>
<dbReference type="EMBL" id="MH779499">
    <property type="protein sequence ID" value="AYD83217.1"/>
    <property type="molecule type" value="Genomic_DNA"/>
</dbReference>
<dbReference type="InterPro" id="IPR046461">
    <property type="entry name" value="TerL_ATPase"/>
</dbReference>
<gene>
    <name evidence="2" type="primary">25</name>
    <name evidence="2" type="ORF">SEA_BUGGABOO_25</name>
</gene>
<sequence length="576" mass="65801">MRVEYPAAEDDDVFYPTLGPQVADFIEANFTYGPGSLQGQPARLTDDQRRVLYRAYEHFPKGHKLYGMDMSGRRRFQRVSWSVRKGSAKTEFMAWVTGCELHPDAPVRFNGYIEDITEAQEEAWTEEDQERYTKFGLAPGRAVNNPYIPLLAYTKDQTEELAFGALRSILETTPDADRLFDIGKQRIIRKNEYGAEDGKCHALAGNPNSADGARTTFQGLDETHRLYTDTHRDAIETMLQNLPKRPMEDPWQLAITTAGEPGQGSYAEDEYKEGIACAAGKKKSEGFYFLHRQAPDGSKFNTMQQRMEAIWWATSPSVREWTRFDSIAANWDREGADTQYLERVWTNRWTQTASQAFNREEFEALGDSRFRIPDGAFVTVGFDGAKFQDSTGFVVTDIETGRQNVLGFWERPDDSVLGKNADGTRVKWQVPEAEVNATFDDIMRRFKVWRVYADPPHWVETVGHWHAKHPDQVFEFWTKDPTRMYYAVKGYRSAISSGDVSHDGDPDFVDHIGNAGKRTTRGEDEDGQPRFVLTKISYERKFDLAMAGILSWEARMDAINEGAEPPVDTWEIIRAR</sequence>
<reference evidence="2 3" key="1">
    <citation type="submission" date="2018-08" db="EMBL/GenBank/DDBJ databases">
        <authorList>
            <person name="Pope W.H."/>
            <person name="Garlena R.A."/>
            <person name="Russell D.A."/>
            <person name="Jacobs-Sera D."/>
            <person name="Hatfull G.F."/>
        </authorList>
    </citation>
    <scope>NUCLEOTIDE SEQUENCE [LARGE SCALE GENOMIC DNA]</scope>
</reference>
<name>A0A386KFT7_9CAUD</name>
<accession>A0A386KFT7</accession>
<dbReference type="Gene3D" id="3.40.50.300">
    <property type="entry name" value="P-loop containing nucleotide triphosphate hydrolases"/>
    <property type="match status" value="1"/>
</dbReference>
<dbReference type="RefSeq" id="YP_010098819.1">
    <property type="nucleotide sequence ID" value="NC_055770.1"/>
</dbReference>
<proteinExistence type="predicted"/>
<dbReference type="InterPro" id="IPR027417">
    <property type="entry name" value="P-loop_NTPase"/>
</dbReference>